<evidence type="ECO:0000313" key="2">
    <source>
        <dbReference type="EMBL" id="UYQ95644.1"/>
    </source>
</evidence>
<dbReference type="Proteomes" id="UP001162741">
    <property type="component" value="Chromosome"/>
</dbReference>
<keyword evidence="3" id="KW-1185">Reference proteome</keyword>
<feature type="signal peptide" evidence="1">
    <location>
        <begin position="1"/>
        <end position="18"/>
    </location>
</feature>
<gene>
    <name evidence="2" type="ORF">MKQ68_11075</name>
</gene>
<evidence type="ECO:0008006" key="4">
    <source>
        <dbReference type="Google" id="ProtNLM"/>
    </source>
</evidence>
<sequence length="394" mass="44598">MKKLQLLLSAAFLMGVSACSKVDYTEIERPAYLRVFNDMNFKIYLANKDEQIPFLTMLIDPVVDKDGLVTGAAITGDFLTQRDTYAPPYPSHVGESVTVNNPEYPGKESVLVGPVLNGFDLSSWAQIPSGEHRIMFCIRPTNSIPFFQLEDKLRKTIMIDTVLTLNEREVYTMHVFQKNFVTKENTVLLREENFHKLPLSDSLVYVNFYNYSAEGYWQADKSLKEGAGSHEQGVMRYGVRDDMNIWMSLSKPYTYTTLPGYHFNYFANVKRSYSSAVAPYHSFPLFADTTSDRISTDFMTLFSLLQPGVSPEQMPYGNYESDVAGTYGFLGCYGNGQFTGNLDLRGVLKMPGLNINIHSGTYNPRTFATINTIEIINGRAYLTTVQRRYAAPIY</sequence>
<dbReference type="EMBL" id="CP107006">
    <property type="protein sequence ID" value="UYQ95644.1"/>
    <property type="molecule type" value="Genomic_DNA"/>
</dbReference>
<dbReference type="RefSeq" id="WP_264283355.1">
    <property type="nucleotide sequence ID" value="NZ_CP107006.1"/>
</dbReference>
<feature type="chain" id="PRO_5046880151" description="DUF4249 domain-containing protein" evidence="1">
    <location>
        <begin position="19"/>
        <end position="394"/>
    </location>
</feature>
<proteinExistence type="predicted"/>
<protein>
    <recommendedName>
        <fullName evidence="4">DUF4249 domain-containing protein</fullName>
    </recommendedName>
</protein>
<evidence type="ECO:0000256" key="1">
    <source>
        <dbReference type="SAM" id="SignalP"/>
    </source>
</evidence>
<evidence type="ECO:0000313" key="3">
    <source>
        <dbReference type="Proteomes" id="UP001162741"/>
    </source>
</evidence>
<reference evidence="2" key="1">
    <citation type="submission" date="2022-10" db="EMBL/GenBank/DDBJ databases">
        <title>Chitinophaga sp. nov., isolated from soil.</title>
        <authorList>
            <person name="Jeon C.O."/>
        </authorList>
    </citation>
    <scope>NUCLEOTIDE SEQUENCE</scope>
    <source>
        <strain evidence="2">R8</strain>
    </source>
</reference>
<accession>A0ABY6J7I2</accession>
<organism evidence="2 3">
    <name type="scientific">Chitinophaga horti</name>
    <dbReference type="NCBI Taxonomy" id="2920382"/>
    <lineage>
        <taxon>Bacteria</taxon>
        <taxon>Pseudomonadati</taxon>
        <taxon>Bacteroidota</taxon>
        <taxon>Chitinophagia</taxon>
        <taxon>Chitinophagales</taxon>
        <taxon>Chitinophagaceae</taxon>
        <taxon>Chitinophaga</taxon>
    </lineage>
</organism>
<dbReference type="PROSITE" id="PS51257">
    <property type="entry name" value="PROKAR_LIPOPROTEIN"/>
    <property type="match status" value="1"/>
</dbReference>
<name>A0ABY6J7I2_9BACT</name>
<keyword evidence="1" id="KW-0732">Signal</keyword>